<dbReference type="AlphaFoldDB" id="A0A7J9HX96"/>
<keyword evidence="2" id="KW-1185">Reference proteome</keyword>
<organism evidence="1 2">
    <name type="scientific">Gossypium harknessii</name>
    <dbReference type="NCBI Taxonomy" id="34285"/>
    <lineage>
        <taxon>Eukaryota</taxon>
        <taxon>Viridiplantae</taxon>
        <taxon>Streptophyta</taxon>
        <taxon>Embryophyta</taxon>
        <taxon>Tracheophyta</taxon>
        <taxon>Spermatophyta</taxon>
        <taxon>Magnoliopsida</taxon>
        <taxon>eudicotyledons</taxon>
        <taxon>Gunneridae</taxon>
        <taxon>Pentapetalae</taxon>
        <taxon>rosids</taxon>
        <taxon>malvids</taxon>
        <taxon>Malvales</taxon>
        <taxon>Malvaceae</taxon>
        <taxon>Malvoideae</taxon>
        <taxon>Gossypium</taxon>
    </lineage>
</organism>
<protein>
    <recommendedName>
        <fullName evidence="3">Zinc knuckle CX2CX4HX4C domain-containing protein</fullName>
    </recommendedName>
</protein>
<comment type="caution">
    <text evidence="1">The sequence shown here is derived from an EMBL/GenBank/DDBJ whole genome shotgun (WGS) entry which is preliminary data.</text>
</comment>
<name>A0A7J9HX96_9ROSI</name>
<feature type="non-terminal residue" evidence="1">
    <location>
        <position position="119"/>
    </location>
</feature>
<gene>
    <name evidence="1" type="ORF">Gohar_020108</name>
</gene>
<proteinExistence type="predicted"/>
<evidence type="ECO:0008006" key="3">
    <source>
        <dbReference type="Google" id="ProtNLM"/>
    </source>
</evidence>
<evidence type="ECO:0000313" key="2">
    <source>
        <dbReference type="Proteomes" id="UP000593560"/>
    </source>
</evidence>
<evidence type="ECO:0000313" key="1">
    <source>
        <dbReference type="EMBL" id="MBA0814268.1"/>
    </source>
</evidence>
<dbReference type="OrthoDB" id="1707487at2759"/>
<accession>A0A7J9HX96</accession>
<reference evidence="1 2" key="1">
    <citation type="journal article" date="2019" name="Genome Biol. Evol.">
        <title>Insights into the evolution of the New World diploid cottons (Gossypium, subgenus Houzingenia) based on genome sequencing.</title>
        <authorList>
            <person name="Grover C.E."/>
            <person name="Arick M.A. 2nd"/>
            <person name="Thrash A."/>
            <person name="Conover J.L."/>
            <person name="Sanders W.S."/>
            <person name="Peterson D.G."/>
            <person name="Frelichowski J.E."/>
            <person name="Scheffler J.A."/>
            <person name="Scheffler B.E."/>
            <person name="Wendel J.F."/>
        </authorList>
    </citation>
    <scope>NUCLEOTIDE SEQUENCE [LARGE SCALE GENOMIC DNA]</scope>
    <source>
        <strain evidence="1">0</strain>
        <tissue evidence="1">Leaf</tissue>
    </source>
</reference>
<dbReference type="EMBL" id="JABFAD010000012">
    <property type="protein sequence ID" value="MBA0814268.1"/>
    <property type="molecule type" value="Genomic_DNA"/>
</dbReference>
<sequence>MNIFLQIRIRLNIKELLLKRKQICAQGDTFFEVSFNYKYIPLVCYISGIIGHSEYYCGKLLEAPKGEVVQGWSEEIWQRLSVNREPRLHSDDVHGEVWETKIWGLIFKKLEFQMQDVGR</sequence>
<dbReference type="Proteomes" id="UP000593560">
    <property type="component" value="Unassembled WGS sequence"/>
</dbReference>